<reference evidence="1 2" key="1">
    <citation type="submission" date="2007-03" db="EMBL/GenBank/DDBJ databases">
        <title>Complete sequence of plasmid pBVIE05 of Burkholderia vietnamiensis G4.</title>
        <authorList>
            <consortium name="US DOE Joint Genome Institute"/>
            <person name="Copeland A."/>
            <person name="Lucas S."/>
            <person name="Lapidus A."/>
            <person name="Barry K."/>
            <person name="Detter J.C."/>
            <person name="Glavina del Rio T."/>
            <person name="Hammon N."/>
            <person name="Israni S."/>
            <person name="Dalin E."/>
            <person name="Tice H."/>
            <person name="Pitluck S."/>
            <person name="Chain P."/>
            <person name="Malfatti S."/>
            <person name="Shin M."/>
            <person name="Vergez L."/>
            <person name="Schmutz J."/>
            <person name="Larimer F."/>
            <person name="Land M."/>
            <person name="Hauser L."/>
            <person name="Kyrpides N."/>
            <person name="Tiedje J."/>
            <person name="Richardson P."/>
        </authorList>
    </citation>
    <scope>NUCLEOTIDE SEQUENCE [LARGE SCALE GENOMIC DNA]</scope>
    <source>
        <strain evidence="2">G4 / LMG 22486</strain>
        <plasmid evidence="1 2">pBVIE05</plasmid>
    </source>
</reference>
<sequence length="165" mass="18038">MSEQTFEVSKRLEKAGGGWNVKFYRDGIEMGGGAFPADPHRDPHAGMYWWNGLAESDRAEWMKRAGDTGKAVDAWAAYLDSEAHAAALGAGEEWVGGTLDAGELREREPFDALRERITQLMRDAEALGLSCASFFRSPGSARGPVAYVLIGETAEDVEQARADKR</sequence>
<keyword evidence="1" id="KW-0614">Plasmid</keyword>
<dbReference type="AlphaFoldDB" id="A4JWB0"/>
<geneLocation type="plasmid" evidence="1 2">
    <name>pBVIE05</name>
</geneLocation>
<evidence type="ECO:0000313" key="2">
    <source>
        <dbReference type="Proteomes" id="UP000002287"/>
    </source>
</evidence>
<name>A4JWB0_BURVG</name>
<dbReference type="EMBL" id="CP000621">
    <property type="protein sequence ID" value="ABO60563.1"/>
    <property type="molecule type" value="Genomic_DNA"/>
</dbReference>
<organism evidence="1 2">
    <name type="scientific">Burkholderia vietnamiensis (strain G4 / LMG 22486)</name>
    <name type="common">Burkholderia cepacia (strain R1808)</name>
    <dbReference type="NCBI Taxonomy" id="269482"/>
    <lineage>
        <taxon>Bacteria</taxon>
        <taxon>Pseudomonadati</taxon>
        <taxon>Pseudomonadota</taxon>
        <taxon>Betaproteobacteria</taxon>
        <taxon>Burkholderiales</taxon>
        <taxon>Burkholderiaceae</taxon>
        <taxon>Burkholderia</taxon>
        <taxon>Burkholderia cepacia complex</taxon>
    </lineage>
</organism>
<proteinExistence type="predicted"/>
<gene>
    <name evidence="1" type="ordered locus">Bcep1808_7693</name>
</gene>
<evidence type="ECO:0000313" key="1">
    <source>
        <dbReference type="EMBL" id="ABO60563.1"/>
    </source>
</evidence>
<accession>A4JWB0</accession>
<dbReference type="KEGG" id="bvi:Bcep1808_7693"/>
<protein>
    <submittedName>
        <fullName evidence="1">Uncharacterized protein</fullName>
    </submittedName>
</protein>
<dbReference type="Proteomes" id="UP000002287">
    <property type="component" value="Plasmid pBVIE05"/>
</dbReference>
<dbReference type="HOGENOM" id="CLU_1607784_0_0_4"/>